<dbReference type="EMBL" id="HACA01004729">
    <property type="protein sequence ID" value="CDW22090.1"/>
    <property type="molecule type" value="Transcribed_RNA"/>
</dbReference>
<dbReference type="InterPro" id="IPR000859">
    <property type="entry name" value="CUB_dom"/>
</dbReference>
<evidence type="ECO:0000256" key="2">
    <source>
        <dbReference type="PROSITE-ProRule" id="PRU00059"/>
    </source>
</evidence>
<organism evidence="5">
    <name type="scientific">Lepeophtheirus salmonis</name>
    <name type="common">Salmon louse</name>
    <name type="synonym">Caligus salmonis</name>
    <dbReference type="NCBI Taxonomy" id="72036"/>
    <lineage>
        <taxon>Eukaryota</taxon>
        <taxon>Metazoa</taxon>
        <taxon>Ecdysozoa</taxon>
        <taxon>Arthropoda</taxon>
        <taxon>Crustacea</taxon>
        <taxon>Multicrustacea</taxon>
        <taxon>Hexanauplia</taxon>
        <taxon>Copepoda</taxon>
        <taxon>Siphonostomatoida</taxon>
        <taxon>Caligidae</taxon>
        <taxon>Lepeophtheirus</taxon>
    </lineage>
</organism>
<sequence length="290" mass="32819">THLPMYMIPRMLSILYILMVCFTVQGVIIENRDGQKDLENGTHYKEYTCGSTVDDKIFFFVNPLYPDSLPNETLDCHLVISHDCSESTCQIRLDFEEFEISPPVHGDCSKDRFEIDSESPTPILCGYNSKHHLYADVQSRKKTQLRFIIKPLASPKLVIESNGVKSFKSEENSNKSFKILVTQISCGCAKTFNETSSLIKFNNPHLAPIGCTQYFKNLHTGYIKTFNYGGTIRNYEPCFNSSDPICGERVPTGYLNNLDYSICIELPKDHCGLTFTSSSFDVGILPTGRR</sequence>
<feature type="domain" description="CUB" evidence="4">
    <location>
        <begin position="49"/>
        <end position="174"/>
    </location>
</feature>
<accession>A0A0K2T8F6</accession>
<evidence type="ECO:0000256" key="3">
    <source>
        <dbReference type="SAM" id="SignalP"/>
    </source>
</evidence>
<feature type="non-terminal residue" evidence="5">
    <location>
        <position position="290"/>
    </location>
</feature>
<protein>
    <recommendedName>
        <fullName evidence="4">CUB domain-containing protein</fullName>
    </recommendedName>
</protein>
<dbReference type="SUPFAM" id="SSF49854">
    <property type="entry name" value="Spermadhesin, CUB domain"/>
    <property type="match status" value="1"/>
</dbReference>
<name>A0A0K2T8F6_LEPSM</name>
<dbReference type="PANTHER" id="PTHR33236">
    <property type="entry name" value="INTRAFLAGELLAR TRANSPORT PROTEIN 122 FAMILY PROTEIN-RELATED"/>
    <property type="match status" value="1"/>
</dbReference>
<dbReference type="PANTHER" id="PTHR33236:SF11">
    <property type="entry name" value="CUB DOMAIN-CONTAINING PROTEIN"/>
    <property type="match status" value="1"/>
</dbReference>
<dbReference type="PROSITE" id="PS01180">
    <property type="entry name" value="CUB"/>
    <property type="match status" value="1"/>
</dbReference>
<keyword evidence="3" id="KW-0732">Signal</keyword>
<evidence type="ECO:0000256" key="1">
    <source>
        <dbReference type="ARBA" id="ARBA00023157"/>
    </source>
</evidence>
<keyword evidence="1 2" id="KW-1015">Disulfide bond</keyword>
<evidence type="ECO:0000259" key="4">
    <source>
        <dbReference type="PROSITE" id="PS01180"/>
    </source>
</evidence>
<dbReference type="Pfam" id="PF26080">
    <property type="entry name" value="CUB_animal"/>
    <property type="match status" value="1"/>
</dbReference>
<dbReference type="OrthoDB" id="6337346at2759"/>
<evidence type="ECO:0000313" key="5">
    <source>
        <dbReference type="EMBL" id="CDW22090.1"/>
    </source>
</evidence>
<feature type="disulfide bond" evidence="2">
    <location>
        <begin position="49"/>
        <end position="76"/>
    </location>
</feature>
<reference evidence="5" key="1">
    <citation type="submission" date="2014-05" db="EMBL/GenBank/DDBJ databases">
        <authorList>
            <person name="Chronopoulou M."/>
        </authorList>
    </citation>
    <scope>NUCLEOTIDE SEQUENCE</scope>
    <source>
        <tissue evidence="5">Whole organism</tissue>
    </source>
</reference>
<dbReference type="InterPro" id="IPR058698">
    <property type="entry name" value="CUB_metazoa"/>
</dbReference>
<feature type="chain" id="PRO_5005487542" description="CUB domain-containing protein" evidence="3">
    <location>
        <begin position="27"/>
        <end position="290"/>
    </location>
</feature>
<feature type="signal peptide" evidence="3">
    <location>
        <begin position="1"/>
        <end position="26"/>
    </location>
</feature>
<dbReference type="Gene3D" id="2.60.120.290">
    <property type="entry name" value="Spermadhesin, CUB domain"/>
    <property type="match status" value="1"/>
</dbReference>
<proteinExistence type="predicted"/>
<feature type="disulfide bond" evidence="2">
    <location>
        <begin position="108"/>
        <end position="125"/>
    </location>
</feature>
<dbReference type="AlphaFoldDB" id="A0A0K2T8F6"/>
<feature type="non-terminal residue" evidence="5">
    <location>
        <position position="1"/>
    </location>
</feature>
<dbReference type="InterPro" id="IPR035914">
    <property type="entry name" value="Sperma_CUB_dom_sf"/>
</dbReference>